<keyword evidence="4" id="KW-1133">Transmembrane helix</keyword>
<dbReference type="SMART" id="SM00342">
    <property type="entry name" value="HTH_ARAC"/>
    <property type="match status" value="1"/>
</dbReference>
<dbReference type="Gene3D" id="1.10.10.60">
    <property type="entry name" value="Homeodomain-like"/>
    <property type="match status" value="2"/>
</dbReference>
<dbReference type="InterPro" id="IPR011990">
    <property type="entry name" value="TPR-like_helical_dom_sf"/>
</dbReference>
<dbReference type="EMBL" id="LIYD01000005">
    <property type="protein sequence ID" value="KOS07439.1"/>
    <property type="molecule type" value="Genomic_DNA"/>
</dbReference>
<dbReference type="AlphaFoldDB" id="A0A0M9VJ79"/>
<dbReference type="PANTHER" id="PTHR43280">
    <property type="entry name" value="ARAC-FAMILY TRANSCRIPTIONAL REGULATOR"/>
    <property type="match status" value="1"/>
</dbReference>
<dbReference type="Proteomes" id="UP000037755">
    <property type="component" value="Unassembled WGS sequence"/>
</dbReference>
<evidence type="ECO:0000256" key="4">
    <source>
        <dbReference type="SAM" id="Phobius"/>
    </source>
</evidence>
<keyword evidence="7" id="KW-1185">Reference proteome</keyword>
<gene>
    <name evidence="6" type="ORF">AM493_16350</name>
</gene>
<dbReference type="PATRIC" id="fig|1202724.3.peg.3395"/>
<evidence type="ECO:0000259" key="5">
    <source>
        <dbReference type="PROSITE" id="PS01124"/>
    </source>
</evidence>
<dbReference type="GO" id="GO:0003700">
    <property type="term" value="F:DNA-binding transcription factor activity"/>
    <property type="evidence" value="ECO:0007669"/>
    <property type="project" value="InterPro"/>
</dbReference>
<dbReference type="PROSITE" id="PS01124">
    <property type="entry name" value="HTH_ARAC_FAMILY_2"/>
    <property type="match status" value="1"/>
</dbReference>
<dbReference type="GO" id="GO:0043565">
    <property type="term" value="F:sequence-specific DNA binding"/>
    <property type="evidence" value="ECO:0007669"/>
    <property type="project" value="InterPro"/>
</dbReference>
<dbReference type="InterPro" id="IPR018060">
    <property type="entry name" value="HTH_AraC"/>
</dbReference>
<keyword evidence="4" id="KW-0472">Membrane</keyword>
<keyword evidence="2" id="KW-0238">DNA-binding</keyword>
<keyword evidence="1" id="KW-0805">Transcription regulation</keyword>
<feature type="domain" description="HTH araC/xylS-type" evidence="5">
    <location>
        <begin position="391"/>
        <end position="495"/>
    </location>
</feature>
<name>A0A0M9VJ79_9FLAO</name>
<dbReference type="SUPFAM" id="SSF46689">
    <property type="entry name" value="Homeodomain-like"/>
    <property type="match status" value="1"/>
</dbReference>
<sequence length="503" mass="56845">MLTAQHAGPKRIDSLKNVLEHTNNNDTGKIVKIAEELIANTDSDEEKFYLLGVIISSYATKNDRKKSIEYLFRAKQIAENLNDVGLTIRVYATIASLYASLKVNDKAMLYLKQAWQQTEKLPAGDEKSSMQAFLYNEQGNFYYNTEDYRQANKNFSLSLGKFKETLDGPAGANTPFYYKSLLHNYGKSFLHLSQPDSSMLYLNRALVIKDTLYPNLKYHIYLSLSEAYAAKAQYRRATDTLEALLKDKAFAIPELQLAAYLNLSRNYKALGDTEKYTFYNEKYLALMPHVKQEDVEAISTVYAAEQQELLNKAKTSQSLLMWGIAGVVVAGAVVAYFTYRKRKREKAIYTGVIQNLERRLASNTAVPQAAHTVTDIPQATVPVPVEQDILHKLAQFEAANRFTSPKITLATLAVQFKTNTNYLSEVINREKGKNFNAYLNELRINYICNLIHTNPEYLNYKISYLAESCGFASHSSFATVFKNVTGISPSAFLKQAAKDFSNK</sequence>
<dbReference type="Gene3D" id="1.25.40.10">
    <property type="entry name" value="Tetratricopeptide repeat domain"/>
    <property type="match status" value="2"/>
</dbReference>
<accession>A0A0M9VJ79</accession>
<keyword evidence="3" id="KW-0804">Transcription</keyword>
<organism evidence="6 7">
    <name type="scientific">Flavobacterium akiainvivens</name>
    <dbReference type="NCBI Taxonomy" id="1202724"/>
    <lineage>
        <taxon>Bacteria</taxon>
        <taxon>Pseudomonadati</taxon>
        <taxon>Bacteroidota</taxon>
        <taxon>Flavobacteriia</taxon>
        <taxon>Flavobacteriales</taxon>
        <taxon>Flavobacteriaceae</taxon>
        <taxon>Flavobacterium</taxon>
    </lineage>
</organism>
<dbReference type="STRING" id="1202724.AM493_16350"/>
<dbReference type="SUPFAM" id="SSF48452">
    <property type="entry name" value="TPR-like"/>
    <property type="match status" value="2"/>
</dbReference>
<evidence type="ECO:0000256" key="1">
    <source>
        <dbReference type="ARBA" id="ARBA00023015"/>
    </source>
</evidence>
<evidence type="ECO:0000313" key="6">
    <source>
        <dbReference type="EMBL" id="KOS07439.1"/>
    </source>
</evidence>
<comment type="caution">
    <text evidence="6">The sequence shown here is derived from an EMBL/GenBank/DDBJ whole genome shotgun (WGS) entry which is preliminary data.</text>
</comment>
<evidence type="ECO:0000256" key="2">
    <source>
        <dbReference type="ARBA" id="ARBA00023125"/>
    </source>
</evidence>
<protein>
    <recommendedName>
        <fullName evidence="5">HTH araC/xylS-type domain-containing protein</fullName>
    </recommendedName>
</protein>
<reference evidence="6 7" key="1">
    <citation type="submission" date="2015-08" db="EMBL/GenBank/DDBJ databases">
        <title>Whole genome sequence of Flavobacterium akiainvivens IK-1T, from decaying Wikstroemia oahuensis, an endemic Hawaiian shrub.</title>
        <authorList>
            <person name="Wan X."/>
            <person name="Hou S."/>
            <person name="Saito J."/>
            <person name="Donachie S."/>
        </authorList>
    </citation>
    <scope>NUCLEOTIDE SEQUENCE [LARGE SCALE GENOMIC DNA]</scope>
    <source>
        <strain evidence="6 7">IK-1</strain>
    </source>
</reference>
<keyword evidence="4" id="KW-0812">Transmembrane</keyword>
<feature type="transmembrane region" description="Helical" evidence="4">
    <location>
        <begin position="319"/>
        <end position="339"/>
    </location>
</feature>
<dbReference type="InterPro" id="IPR009057">
    <property type="entry name" value="Homeodomain-like_sf"/>
</dbReference>
<evidence type="ECO:0000313" key="7">
    <source>
        <dbReference type="Proteomes" id="UP000037755"/>
    </source>
</evidence>
<proteinExistence type="predicted"/>
<dbReference type="PANTHER" id="PTHR43280:SF34">
    <property type="entry name" value="ARAC-FAMILY TRANSCRIPTIONAL REGULATOR"/>
    <property type="match status" value="1"/>
</dbReference>
<evidence type="ECO:0000256" key="3">
    <source>
        <dbReference type="ARBA" id="ARBA00023163"/>
    </source>
</evidence>
<dbReference type="Pfam" id="PF12833">
    <property type="entry name" value="HTH_18"/>
    <property type="match status" value="1"/>
</dbReference>